<evidence type="ECO:0000256" key="2">
    <source>
        <dbReference type="ARBA" id="ARBA00022448"/>
    </source>
</evidence>
<dbReference type="GO" id="GO:0005886">
    <property type="term" value="C:plasma membrane"/>
    <property type="evidence" value="ECO:0007669"/>
    <property type="project" value="UniProtKB-SubCell"/>
</dbReference>
<evidence type="ECO:0000256" key="5">
    <source>
        <dbReference type="ARBA" id="ARBA00022989"/>
    </source>
</evidence>
<dbReference type="EMBL" id="CZKA01000085">
    <property type="protein sequence ID" value="CUR60834.1"/>
    <property type="molecule type" value="Genomic_DNA"/>
</dbReference>
<evidence type="ECO:0000256" key="7">
    <source>
        <dbReference type="SAM" id="Phobius"/>
    </source>
</evidence>
<evidence type="ECO:0000256" key="1">
    <source>
        <dbReference type="ARBA" id="ARBA00004651"/>
    </source>
</evidence>
<name>A0A2P2CFT4_9ZZZZ</name>
<dbReference type="AlphaFoldDB" id="A0A2P2CFT4"/>
<reference evidence="8" key="1">
    <citation type="submission" date="2015-08" db="EMBL/GenBank/DDBJ databases">
        <authorList>
            <person name="Babu N.S."/>
            <person name="Beckwith C.J."/>
            <person name="Beseler K.G."/>
            <person name="Brison A."/>
            <person name="Carone J.V."/>
            <person name="Caskin T.P."/>
            <person name="Diamond M."/>
            <person name="Durham M.E."/>
            <person name="Foxe J.M."/>
            <person name="Go M."/>
            <person name="Henderson B.A."/>
            <person name="Jones I.B."/>
            <person name="McGettigan J.A."/>
            <person name="Micheletti S.J."/>
            <person name="Nasrallah M.E."/>
            <person name="Ortiz D."/>
            <person name="Piller C.R."/>
            <person name="Privatt S.R."/>
            <person name="Schneider S.L."/>
            <person name="Sharp S."/>
            <person name="Smith T.C."/>
            <person name="Stanton J.D."/>
            <person name="Ullery H.E."/>
            <person name="Wilson R.J."/>
            <person name="Serrano M.G."/>
            <person name="Buck G."/>
            <person name="Lee V."/>
            <person name="Wang Y."/>
            <person name="Carvalho R."/>
            <person name="Voegtly L."/>
            <person name="Shi R."/>
            <person name="Duckworth R."/>
            <person name="Johnson A."/>
            <person name="Loviza R."/>
            <person name="Walstead R."/>
            <person name="Shah Z."/>
            <person name="Kiflezghi M."/>
            <person name="Wade K."/>
            <person name="Ball S.L."/>
            <person name="Bradley K.W."/>
            <person name="Asai D.J."/>
            <person name="Bowman C.A."/>
            <person name="Russell D.A."/>
            <person name="Pope W.H."/>
            <person name="Jacobs-Sera D."/>
            <person name="Hendrix R.W."/>
            <person name="Hatfull G.F."/>
        </authorList>
    </citation>
    <scope>NUCLEOTIDE SEQUENCE</scope>
</reference>
<keyword evidence="6 7" id="KW-0472">Membrane</keyword>
<dbReference type="InterPro" id="IPR002781">
    <property type="entry name" value="TM_pro_TauE-like"/>
</dbReference>
<keyword evidence="4 7" id="KW-0812">Transmembrane</keyword>
<keyword evidence="2" id="KW-0813">Transport</keyword>
<dbReference type="InterPro" id="IPR052017">
    <property type="entry name" value="TSUP"/>
</dbReference>
<keyword evidence="3" id="KW-1003">Cell membrane</keyword>
<dbReference type="PANTHER" id="PTHR30269:SF23">
    <property type="entry name" value="MEMBRANE TRANSPORTER PROTEIN YDHB-RELATED"/>
    <property type="match status" value="1"/>
</dbReference>
<evidence type="ECO:0000256" key="4">
    <source>
        <dbReference type="ARBA" id="ARBA00022692"/>
    </source>
</evidence>
<evidence type="ECO:0000313" key="8">
    <source>
        <dbReference type="EMBL" id="CUR60834.1"/>
    </source>
</evidence>
<feature type="transmembrane region" description="Helical" evidence="7">
    <location>
        <begin position="176"/>
        <end position="196"/>
    </location>
</feature>
<feature type="transmembrane region" description="Helical" evidence="7">
    <location>
        <begin position="77"/>
        <end position="94"/>
    </location>
</feature>
<dbReference type="PANTHER" id="PTHR30269">
    <property type="entry name" value="TRANSMEMBRANE PROTEIN YFCA"/>
    <property type="match status" value="1"/>
</dbReference>
<feature type="transmembrane region" description="Helical" evidence="7">
    <location>
        <begin position="202"/>
        <end position="222"/>
    </location>
</feature>
<evidence type="ECO:0000256" key="6">
    <source>
        <dbReference type="ARBA" id="ARBA00023136"/>
    </source>
</evidence>
<dbReference type="Pfam" id="PF01925">
    <property type="entry name" value="TauE"/>
    <property type="match status" value="1"/>
</dbReference>
<evidence type="ECO:0000256" key="3">
    <source>
        <dbReference type="ARBA" id="ARBA00022475"/>
    </source>
</evidence>
<gene>
    <name evidence="8" type="ORF">NOCA290013</name>
</gene>
<accession>A0A2P2CFT4</accession>
<proteinExistence type="predicted"/>
<protein>
    <submittedName>
        <fullName evidence="8">Sulfite exporter TauE/SafE</fullName>
    </submittedName>
</protein>
<sequence length="248" mass="25953">MIEHAPQVWLVLCLAALVVGFAKTAIGGLGTVAVAMYAAVLPARESTAALLLLLLVGDVVAVSKYRRDCDWGLLRHLIPGVLPGLAVGAVVLALVDDLTLRRGIGVVILVLVVLQLVLSRRRNLDAPSSGWPRPARVGSGIAAGFTTMVANAGGPVMTLYLVGQGIDKRRFLGTTAWFFFGVNLCKLPFSAGLGLFDTEMLWTALVLAPLVLVGAFVGIRVAGRMRQSSFDLAVLTASALSALALIAA</sequence>
<organism evidence="8">
    <name type="scientific">metagenome</name>
    <dbReference type="NCBI Taxonomy" id="256318"/>
    <lineage>
        <taxon>unclassified sequences</taxon>
        <taxon>metagenomes</taxon>
    </lineage>
</organism>
<comment type="subcellular location">
    <subcellularLocation>
        <location evidence="1">Cell membrane</location>
        <topology evidence="1">Multi-pass membrane protein</topology>
    </subcellularLocation>
</comment>
<feature type="transmembrane region" description="Helical" evidence="7">
    <location>
        <begin position="100"/>
        <end position="118"/>
    </location>
</feature>
<keyword evidence="5 7" id="KW-1133">Transmembrane helix</keyword>